<comment type="subcellular location">
    <subcellularLocation>
        <location evidence="1">Nucleus</location>
    </subcellularLocation>
</comment>
<dbReference type="PANTHER" id="PTHR13556">
    <property type="entry name" value="TRANSCRIPTIONAL ADAPTER 3-RELATED"/>
    <property type="match status" value="1"/>
</dbReference>
<protein>
    <recommendedName>
        <fullName evidence="3">Transcriptional adapter 3</fullName>
    </recommendedName>
    <alternativeName>
        <fullName evidence="8">ADA3 homolog</fullName>
    </alternativeName>
    <alternativeName>
        <fullName evidence="7">Transcriptional adapter 3-like</fullName>
    </alternativeName>
</protein>
<evidence type="ECO:0000313" key="13">
    <source>
        <dbReference type="Proteomes" id="UP000551758"/>
    </source>
</evidence>
<proteinExistence type="inferred from homology"/>
<evidence type="ECO:0000256" key="6">
    <source>
        <dbReference type="ARBA" id="ARBA00023242"/>
    </source>
</evidence>
<evidence type="ECO:0000256" key="11">
    <source>
        <dbReference type="SAM" id="MobiDB-lite"/>
    </source>
</evidence>
<keyword evidence="6" id="KW-0539">Nucleus</keyword>
<evidence type="ECO:0000256" key="5">
    <source>
        <dbReference type="ARBA" id="ARBA00023163"/>
    </source>
</evidence>
<dbReference type="AlphaFoldDB" id="A0A7J7E5V6"/>
<dbReference type="EMBL" id="JACDTQ010004021">
    <property type="protein sequence ID" value="KAF5911175.1"/>
    <property type="molecule type" value="Genomic_DNA"/>
</dbReference>
<dbReference type="InterPro" id="IPR019340">
    <property type="entry name" value="Histone_AcTrfase_su3"/>
</dbReference>
<comment type="subunit">
    <text evidence="10">The PCAF complex is composed of a number of TBP-associated factors (TAFS), such as TAF5, TAF5L, TAF6, TAF6L, TAF9, TAF10 and TAF12, PCAF, and also PCAF-associated factors (PAFs), such as TADA2L/ADA2, TADA3L/ADA3 and SPT3. Interacts directly with TADA2L and PCAF and also with the high-risk HPV oncoprotein E6. Component of the STAGA transcription coactivator-HAT complex, at least composed of SUPT3H, GCN5L2, TAF5L, TAF6L, SUPT7L, TADA3L, TAD1L, TAF10, TAF12, TRRAP and TAF9. Component of the TFTC-HAT complex. Component of the ADA2A-containing complex (ATAC), composed of KAT14, KAT2A, TADA2L, TADA3L, ZZ3, MBIP, WDR5, YEATS2, CCDC101 and DR1.</text>
</comment>
<reference evidence="12 13" key="1">
    <citation type="journal article" date="2020" name="Mol. Biol. Evol.">
        <title>Interspecific Gene Flow and the Evolution of Specialization in Black and White Rhinoceros.</title>
        <authorList>
            <person name="Moodley Y."/>
            <person name="Westbury M.V."/>
            <person name="Russo I.M."/>
            <person name="Gopalakrishnan S."/>
            <person name="Rakotoarivelo A."/>
            <person name="Olsen R.A."/>
            <person name="Prost S."/>
            <person name="Tunstall T."/>
            <person name="Ryder O.A."/>
            <person name="Dalen L."/>
            <person name="Bruford M.W."/>
        </authorList>
    </citation>
    <scope>NUCLEOTIDE SEQUENCE [LARGE SCALE GENOMIC DNA]</scope>
    <source>
        <strain evidence="12">SBR-YM</strain>
        <tissue evidence="12">Skin</tissue>
    </source>
</reference>
<feature type="region of interest" description="Disordered" evidence="11">
    <location>
        <begin position="212"/>
        <end position="239"/>
    </location>
</feature>
<evidence type="ECO:0000256" key="1">
    <source>
        <dbReference type="ARBA" id="ARBA00004123"/>
    </source>
</evidence>
<dbReference type="GO" id="GO:0006357">
    <property type="term" value="P:regulation of transcription by RNA polymerase II"/>
    <property type="evidence" value="ECO:0007669"/>
    <property type="project" value="TreeGrafter"/>
</dbReference>
<dbReference type="PANTHER" id="PTHR13556:SF2">
    <property type="entry name" value="TRANSCRIPTIONAL ADAPTER 3"/>
    <property type="match status" value="1"/>
</dbReference>
<dbReference type="GO" id="GO:0005634">
    <property type="term" value="C:nucleus"/>
    <property type="evidence" value="ECO:0007669"/>
    <property type="project" value="UniProtKB-SubCell"/>
</dbReference>
<sequence length="239" mass="26371">MSELKDSHLQFHNFKSVDFLEVYPGYGAVLAHSKDDGICITELDTLPLELETLLLSASQGLWMPCALSFPQYEKPKKQKLEGKKLPKHPKDEAETLQDLIPGETHIQVLGTGGPARGNGGARSVADKKEAGPLNVHALLKKSEAQCKQPEDWCPFGTLMQCLLEPQVEENVIYHKEDSLVPNTSEKESRAREPAPLLAIRRGPSMCYIPSSWRATSRQADHSGPAGVSGPQRTQRIRSP</sequence>
<dbReference type="GO" id="GO:0000124">
    <property type="term" value="C:SAGA complex"/>
    <property type="evidence" value="ECO:0007669"/>
    <property type="project" value="TreeGrafter"/>
</dbReference>
<name>A0A7J7E5V6_DICBM</name>
<evidence type="ECO:0000256" key="10">
    <source>
        <dbReference type="ARBA" id="ARBA00046755"/>
    </source>
</evidence>
<evidence type="ECO:0000256" key="3">
    <source>
        <dbReference type="ARBA" id="ARBA00018537"/>
    </source>
</evidence>
<evidence type="ECO:0000256" key="4">
    <source>
        <dbReference type="ARBA" id="ARBA00023015"/>
    </source>
</evidence>
<organism evidence="12 13">
    <name type="scientific">Diceros bicornis minor</name>
    <name type="common">South-central black rhinoceros</name>
    <dbReference type="NCBI Taxonomy" id="77932"/>
    <lineage>
        <taxon>Eukaryota</taxon>
        <taxon>Metazoa</taxon>
        <taxon>Chordata</taxon>
        <taxon>Craniata</taxon>
        <taxon>Vertebrata</taxon>
        <taxon>Euteleostomi</taxon>
        <taxon>Mammalia</taxon>
        <taxon>Eutheria</taxon>
        <taxon>Laurasiatheria</taxon>
        <taxon>Perissodactyla</taxon>
        <taxon>Rhinocerotidae</taxon>
        <taxon>Diceros</taxon>
    </lineage>
</organism>
<gene>
    <name evidence="12" type="ORF">HPG69_019540</name>
</gene>
<keyword evidence="13" id="KW-1185">Reference proteome</keyword>
<comment type="function">
    <text evidence="9">Functions as a component of the PCAF complex. The PCAF complex is capable of efficiently acetylating histones in a nucleosomal context. The PCAF complex could be considered as the human version of the yeast SAGA complex. Also known as a coactivator for p53/TP53-dependent transcriptional activation. Component of the ATAC complex, a complex with histone acetyltransferase activity on histones H3 and H4.</text>
</comment>
<dbReference type="GO" id="GO:0003713">
    <property type="term" value="F:transcription coactivator activity"/>
    <property type="evidence" value="ECO:0007669"/>
    <property type="project" value="TreeGrafter"/>
</dbReference>
<evidence type="ECO:0000256" key="2">
    <source>
        <dbReference type="ARBA" id="ARBA00005330"/>
    </source>
</evidence>
<dbReference type="Proteomes" id="UP000551758">
    <property type="component" value="Unassembled WGS sequence"/>
</dbReference>
<keyword evidence="5" id="KW-0804">Transcription</keyword>
<evidence type="ECO:0000256" key="8">
    <source>
        <dbReference type="ARBA" id="ARBA00033410"/>
    </source>
</evidence>
<comment type="caution">
    <text evidence="12">The sequence shown here is derived from an EMBL/GenBank/DDBJ whole genome shotgun (WGS) entry which is preliminary data.</text>
</comment>
<evidence type="ECO:0000256" key="7">
    <source>
        <dbReference type="ARBA" id="ARBA00031544"/>
    </source>
</evidence>
<accession>A0A7J7E5V6</accession>
<evidence type="ECO:0000256" key="9">
    <source>
        <dbReference type="ARBA" id="ARBA00046128"/>
    </source>
</evidence>
<comment type="similarity">
    <text evidence="2">Belongs to the NGG1 family.</text>
</comment>
<keyword evidence="4" id="KW-0805">Transcription regulation</keyword>
<evidence type="ECO:0000313" key="12">
    <source>
        <dbReference type="EMBL" id="KAF5911175.1"/>
    </source>
</evidence>